<name>A0A6P0HIT3_9ACTN</name>
<dbReference type="EMBL" id="JAAGXA010000006">
    <property type="protein sequence ID" value="NEN78622.1"/>
    <property type="molecule type" value="Genomic_DNA"/>
</dbReference>
<comment type="caution">
    <text evidence="1">The sequence shown here is derived from an EMBL/GenBank/DDBJ whole genome shotgun (WGS) entry which is preliminary data.</text>
</comment>
<reference evidence="1 2" key="1">
    <citation type="journal article" date="2014" name="Int. J. Syst. Evol. Microbiol.">
        <title>Nocardioides zeae sp. nov., isolated from the stem of Zea mays.</title>
        <authorList>
            <person name="Glaeser S.P."/>
            <person name="McInroy J.A."/>
            <person name="Busse H.J."/>
            <person name="Kampfer P."/>
        </authorList>
    </citation>
    <scope>NUCLEOTIDE SEQUENCE [LARGE SCALE GENOMIC DNA]</scope>
    <source>
        <strain evidence="1 2">JCM 30728</strain>
    </source>
</reference>
<proteinExistence type="predicted"/>
<dbReference type="InterPro" id="IPR025455">
    <property type="entry name" value="DUF4276"/>
</dbReference>
<dbReference type="Proteomes" id="UP000468687">
    <property type="component" value="Unassembled WGS sequence"/>
</dbReference>
<dbReference type="Pfam" id="PF14103">
    <property type="entry name" value="DUF4276"/>
    <property type="match status" value="1"/>
</dbReference>
<protein>
    <submittedName>
        <fullName evidence="1">DUF4276 family protein</fullName>
    </submittedName>
</protein>
<accession>A0A6P0HIT3</accession>
<evidence type="ECO:0000313" key="2">
    <source>
        <dbReference type="Proteomes" id="UP000468687"/>
    </source>
</evidence>
<keyword evidence="2" id="KW-1185">Reference proteome</keyword>
<organism evidence="1 2">
    <name type="scientific">Nocardioides zeae</name>
    <dbReference type="NCBI Taxonomy" id="1457234"/>
    <lineage>
        <taxon>Bacteria</taxon>
        <taxon>Bacillati</taxon>
        <taxon>Actinomycetota</taxon>
        <taxon>Actinomycetes</taxon>
        <taxon>Propionibacteriales</taxon>
        <taxon>Nocardioidaceae</taxon>
        <taxon>Nocardioides</taxon>
    </lineage>
</organism>
<dbReference type="AlphaFoldDB" id="A0A6P0HIT3"/>
<dbReference type="RefSeq" id="WP_163772172.1">
    <property type="nucleotide sequence ID" value="NZ_JAAGXA010000006.1"/>
</dbReference>
<sequence>MRQVAVVVEGQTEEAFVKQVLAPHLLGRGVVVVPVVVATSRAASGAKHKGGGAWQHYRKDLLRLLAEPHWSTVTTMIDFYAYPADGPEVPADVGTEPRARCASLCAAMADDIDHRRFLPFVVLHEFEMLVFAAAVGRATVLGDVEVAAALQAVVAAYGGDVELIDDGPSTAPSKRLAALWPGYQKITDGVPALEEVGLPAVLAHCRSFAAWVDQL</sequence>
<evidence type="ECO:0000313" key="1">
    <source>
        <dbReference type="EMBL" id="NEN78622.1"/>
    </source>
</evidence>
<gene>
    <name evidence="1" type="ORF">G3T38_10055</name>
</gene>